<protein>
    <recommendedName>
        <fullName evidence="2">Myb-like domain-containing protein</fullName>
    </recommendedName>
</protein>
<evidence type="ECO:0000313" key="3">
    <source>
        <dbReference type="EMBL" id="CAI4039647.1"/>
    </source>
</evidence>
<evidence type="ECO:0000259" key="2">
    <source>
        <dbReference type="PROSITE" id="PS50090"/>
    </source>
</evidence>
<dbReference type="RefSeq" id="XP_056082762.1">
    <property type="nucleotide sequence ID" value="XM_056223140.1"/>
</dbReference>
<keyword evidence="4" id="KW-1185">Reference proteome</keyword>
<evidence type="ECO:0000313" key="4">
    <source>
        <dbReference type="Proteomes" id="UP001161438"/>
    </source>
</evidence>
<name>A0AA35NGC7_SACMI</name>
<feature type="region of interest" description="Disordered" evidence="1">
    <location>
        <begin position="159"/>
        <end position="181"/>
    </location>
</feature>
<reference evidence="3" key="1">
    <citation type="submission" date="2022-10" db="EMBL/GenBank/DDBJ databases">
        <authorList>
            <person name="Byrne P K."/>
        </authorList>
    </citation>
    <scope>NUCLEOTIDE SEQUENCE</scope>
    <source>
        <strain evidence="3">IFO1815</strain>
    </source>
</reference>
<dbReference type="AlphaFoldDB" id="A0AA35NGC7"/>
<dbReference type="GeneID" id="80918858"/>
<organism evidence="3 4">
    <name type="scientific">Saccharomyces mikatae IFO 1815</name>
    <dbReference type="NCBI Taxonomy" id="226126"/>
    <lineage>
        <taxon>Eukaryota</taxon>
        <taxon>Fungi</taxon>
        <taxon>Dikarya</taxon>
        <taxon>Ascomycota</taxon>
        <taxon>Saccharomycotina</taxon>
        <taxon>Saccharomycetes</taxon>
        <taxon>Saccharomycetales</taxon>
        <taxon>Saccharomycetaceae</taxon>
        <taxon>Saccharomyces</taxon>
    </lineage>
</organism>
<dbReference type="InterPro" id="IPR001005">
    <property type="entry name" value="SANT/Myb"/>
</dbReference>
<proteinExistence type="predicted"/>
<sequence length="395" mass="45234">MYLEYLQPKLNLMDESSTINKNFPDYPPNLNTPITANLNEETGSECSIITPRINSGSNSNSHSNSNSGSIDENDLNHSNSSSSSARQIRKKWKEPEDIAFITTIMNNSQLLTFVEYFKPMKNFWKKISKILLQQYGYERNSRQCHDRFKVLYTKSLKVHPSKKVKQKKKKSKQEANSNLDFDPSKLSRMQYLLVQLQNTFSFVNGNIILKSQKTLKPNKNGSNHNINNNSNDGNIGNHNSNENNNNISNQNSNHSTNIFSTPEHIQSSIDLDKLDSIPALDTKVEPSFISPAQFSLLSSAPADNLILQTPPSPFFQQTMPLQLPRDMQQQEQISPVFSTDIIYMWQTMFSTIENLKEQVNGLKNEVKQLNHKFYQQNKSLHNMPTSDPENFIQQH</sequence>
<feature type="region of interest" description="Disordered" evidence="1">
    <location>
        <begin position="214"/>
        <end position="259"/>
    </location>
</feature>
<dbReference type="PROSITE" id="PS50090">
    <property type="entry name" value="MYB_LIKE"/>
    <property type="match status" value="1"/>
</dbReference>
<gene>
    <name evidence="3" type="primary">SMKI09G0540</name>
    <name evidence="3" type="ORF">SMKI_09G0540</name>
</gene>
<feature type="compositionally biased region" description="Low complexity" evidence="1">
    <location>
        <begin position="218"/>
        <end position="257"/>
    </location>
</feature>
<feature type="domain" description="Myb-like" evidence="2">
    <location>
        <begin position="84"/>
        <end position="152"/>
    </location>
</feature>
<feature type="compositionally biased region" description="Basic residues" evidence="1">
    <location>
        <begin position="159"/>
        <end position="171"/>
    </location>
</feature>
<evidence type="ECO:0000256" key="1">
    <source>
        <dbReference type="SAM" id="MobiDB-lite"/>
    </source>
</evidence>
<dbReference type="Proteomes" id="UP001161438">
    <property type="component" value="Chromosome 9"/>
</dbReference>
<dbReference type="EMBL" id="OX365765">
    <property type="protein sequence ID" value="CAI4039647.1"/>
    <property type="molecule type" value="Genomic_DNA"/>
</dbReference>
<accession>A0AA35NGC7</accession>
<feature type="region of interest" description="Disordered" evidence="1">
    <location>
        <begin position="49"/>
        <end position="88"/>
    </location>
</feature>
<feature type="compositionally biased region" description="Low complexity" evidence="1">
    <location>
        <begin position="54"/>
        <end position="69"/>
    </location>
</feature>